<comment type="subunit">
    <text evidence="1">Interacts transiently with the RNA polymerase catalytic core formed by RpoA, RpoB, RpoC and RpoZ (2 alpha, 1 beta, 1 beta' and 1 omega subunit) to form the RNA polymerase holoenzyme that can initiate transcription.</text>
</comment>
<dbReference type="InterPro" id="IPR032710">
    <property type="entry name" value="NTF2-like_dom_sf"/>
</dbReference>
<dbReference type="SUPFAM" id="SSF54427">
    <property type="entry name" value="NTF2-like"/>
    <property type="match status" value="1"/>
</dbReference>
<dbReference type="Gene3D" id="3.10.450.50">
    <property type="match status" value="1"/>
</dbReference>
<keyword evidence="5" id="KW-1185">Reference proteome</keyword>
<feature type="domain" description="RNA polymerase sigma factor 70 region 4 type 2" evidence="3">
    <location>
        <begin position="139"/>
        <end position="190"/>
    </location>
</feature>
<name>A0ABW1EK97_9BACT</name>
<dbReference type="NCBIfam" id="TIGR02957">
    <property type="entry name" value="SigX4"/>
    <property type="match status" value="1"/>
</dbReference>
<dbReference type="InterPro" id="IPR052704">
    <property type="entry name" value="ECF_Sigma-70_Domain"/>
</dbReference>
<dbReference type="InterPro" id="IPR013249">
    <property type="entry name" value="RNA_pol_sigma70_r4_t2"/>
</dbReference>
<feature type="domain" description="RNA polymerase sigma-70 region 2" evidence="2">
    <location>
        <begin position="46"/>
        <end position="105"/>
    </location>
</feature>
<dbReference type="Gene3D" id="1.10.1740.10">
    <property type="match status" value="1"/>
</dbReference>
<evidence type="ECO:0000313" key="5">
    <source>
        <dbReference type="Proteomes" id="UP001596091"/>
    </source>
</evidence>
<dbReference type="PANTHER" id="PTHR30173">
    <property type="entry name" value="SIGMA 19 FACTOR"/>
    <property type="match status" value="1"/>
</dbReference>
<dbReference type="Proteomes" id="UP001596091">
    <property type="component" value="Unassembled WGS sequence"/>
</dbReference>
<evidence type="ECO:0000259" key="2">
    <source>
        <dbReference type="Pfam" id="PF04542"/>
    </source>
</evidence>
<dbReference type="SUPFAM" id="SSF88946">
    <property type="entry name" value="Sigma2 domain of RNA polymerase sigma factors"/>
    <property type="match status" value="1"/>
</dbReference>
<dbReference type="InterPro" id="IPR013325">
    <property type="entry name" value="RNA_pol_sigma_r2"/>
</dbReference>
<dbReference type="SUPFAM" id="SSF88659">
    <property type="entry name" value="Sigma3 and sigma4 domains of RNA polymerase sigma factors"/>
    <property type="match status" value="1"/>
</dbReference>
<protein>
    <submittedName>
        <fullName evidence="4">RNA polymerase sigma-70 factor</fullName>
    </submittedName>
</protein>
<gene>
    <name evidence="4" type="ORF">ACFPT7_19090</name>
</gene>
<dbReference type="InterPro" id="IPR013324">
    <property type="entry name" value="RNA_pol_sigma_r3/r4-like"/>
</dbReference>
<dbReference type="InterPro" id="IPR014303">
    <property type="entry name" value="RNA_pol_sigma-70_ECF"/>
</dbReference>
<dbReference type="InterPro" id="IPR014284">
    <property type="entry name" value="RNA_pol_sigma-70_dom"/>
</dbReference>
<dbReference type="Pfam" id="PF08281">
    <property type="entry name" value="Sigma70_r4_2"/>
    <property type="match status" value="1"/>
</dbReference>
<evidence type="ECO:0000259" key="3">
    <source>
        <dbReference type="Pfam" id="PF08281"/>
    </source>
</evidence>
<dbReference type="Gene3D" id="1.10.10.10">
    <property type="entry name" value="Winged helix-like DNA-binding domain superfamily/Winged helix DNA-binding domain"/>
    <property type="match status" value="1"/>
</dbReference>
<evidence type="ECO:0000313" key="4">
    <source>
        <dbReference type="EMBL" id="MFC5864420.1"/>
    </source>
</evidence>
<organism evidence="4 5">
    <name type="scientific">Acidicapsa dinghuensis</name>
    <dbReference type="NCBI Taxonomy" id="2218256"/>
    <lineage>
        <taxon>Bacteria</taxon>
        <taxon>Pseudomonadati</taxon>
        <taxon>Acidobacteriota</taxon>
        <taxon>Terriglobia</taxon>
        <taxon>Terriglobales</taxon>
        <taxon>Acidobacteriaceae</taxon>
        <taxon>Acidicapsa</taxon>
    </lineage>
</organism>
<dbReference type="InterPro" id="IPR036388">
    <property type="entry name" value="WH-like_DNA-bd_sf"/>
</dbReference>
<sequence length="322" mass="35131">MPSIPVFVSLAFLGVSAPGTATRKQYNFAVKGIAQNDDLGAFFGARPRLFGIAYRMLGSAAEAEDIIQDVWLRWQATDRSVVENATAFLATTTTRMCINFAQSAKSRRETYAGPWLPEPVDTSSNPALGAERQEALGLAILLLLEKLSPTERAAYILREAFDYSHREIADVLQIEEENSRQLVSRARKHISEGRRGSVSPQEQRRLLEAFVSAAQKGDVAALESLFTEDVVSYSDGGGVVRTAARAPVSGRQHVAKFYASFAWHFWMGVTVSWVEVNGQAAVLISRDGIPGALGTIDASAEGINQIMWIMRPSKLAAISAPR</sequence>
<dbReference type="RefSeq" id="WP_263342156.1">
    <property type="nucleotide sequence ID" value="NZ_JAGSYH010000009.1"/>
</dbReference>
<accession>A0ABW1EK97</accession>
<evidence type="ECO:0000256" key="1">
    <source>
        <dbReference type="ARBA" id="ARBA00011344"/>
    </source>
</evidence>
<dbReference type="Pfam" id="PF04542">
    <property type="entry name" value="Sigma70_r2"/>
    <property type="match status" value="1"/>
</dbReference>
<proteinExistence type="predicted"/>
<dbReference type="NCBIfam" id="TIGR02937">
    <property type="entry name" value="sigma70-ECF"/>
    <property type="match status" value="1"/>
</dbReference>
<comment type="caution">
    <text evidence="4">The sequence shown here is derived from an EMBL/GenBank/DDBJ whole genome shotgun (WGS) entry which is preliminary data.</text>
</comment>
<dbReference type="PANTHER" id="PTHR30173:SF36">
    <property type="entry name" value="ECF RNA POLYMERASE SIGMA FACTOR SIGJ"/>
    <property type="match status" value="1"/>
</dbReference>
<dbReference type="EMBL" id="JBHSPH010000009">
    <property type="protein sequence ID" value="MFC5864420.1"/>
    <property type="molecule type" value="Genomic_DNA"/>
</dbReference>
<reference evidence="5" key="1">
    <citation type="journal article" date="2019" name="Int. J. Syst. Evol. Microbiol.">
        <title>The Global Catalogue of Microorganisms (GCM) 10K type strain sequencing project: providing services to taxonomists for standard genome sequencing and annotation.</title>
        <authorList>
            <consortium name="The Broad Institute Genomics Platform"/>
            <consortium name="The Broad Institute Genome Sequencing Center for Infectious Disease"/>
            <person name="Wu L."/>
            <person name="Ma J."/>
        </authorList>
    </citation>
    <scope>NUCLEOTIDE SEQUENCE [LARGE SCALE GENOMIC DNA]</scope>
    <source>
        <strain evidence="5">JCM 4087</strain>
    </source>
</reference>
<dbReference type="InterPro" id="IPR007627">
    <property type="entry name" value="RNA_pol_sigma70_r2"/>
</dbReference>